<name>A0ABQ5UKE5_9HYPH</name>
<comment type="similarity">
    <text evidence="2 3">Belongs to the pyridoxal phosphate-binding protein YggS/PROSC family.</text>
</comment>
<dbReference type="Proteomes" id="UP001161406">
    <property type="component" value="Unassembled WGS sequence"/>
</dbReference>
<feature type="modified residue" description="N6-(pyridoxal phosphate)lysine" evidence="2">
    <location>
        <position position="54"/>
    </location>
</feature>
<dbReference type="InterPro" id="IPR001608">
    <property type="entry name" value="Ala_racemase_N"/>
</dbReference>
<dbReference type="InterPro" id="IPR029066">
    <property type="entry name" value="PLP-binding_barrel"/>
</dbReference>
<dbReference type="SUPFAM" id="SSF51419">
    <property type="entry name" value="PLP-binding barrel"/>
    <property type="match status" value="1"/>
</dbReference>
<dbReference type="CDD" id="cd00635">
    <property type="entry name" value="PLPDE_III_YBL036c_like"/>
    <property type="match status" value="1"/>
</dbReference>
<reference evidence="5" key="2">
    <citation type="submission" date="2023-01" db="EMBL/GenBank/DDBJ databases">
        <title>Draft genome sequence of Devosia yakushimensis strain NBRC 103855.</title>
        <authorList>
            <person name="Sun Q."/>
            <person name="Mori K."/>
        </authorList>
    </citation>
    <scope>NUCLEOTIDE SEQUENCE</scope>
    <source>
        <strain evidence="5">NBRC 103855</strain>
    </source>
</reference>
<dbReference type="NCBIfam" id="TIGR00044">
    <property type="entry name" value="YggS family pyridoxal phosphate-dependent enzyme"/>
    <property type="match status" value="1"/>
</dbReference>
<organism evidence="5 6">
    <name type="scientific">Devosia yakushimensis</name>
    <dbReference type="NCBI Taxonomy" id="470028"/>
    <lineage>
        <taxon>Bacteria</taxon>
        <taxon>Pseudomonadati</taxon>
        <taxon>Pseudomonadota</taxon>
        <taxon>Alphaproteobacteria</taxon>
        <taxon>Hyphomicrobiales</taxon>
        <taxon>Devosiaceae</taxon>
        <taxon>Devosia</taxon>
    </lineage>
</organism>
<accession>A0ABQ5UKE5</accession>
<dbReference type="PIRSF" id="PIRSF004848">
    <property type="entry name" value="YBL036c_PLPDEIII"/>
    <property type="match status" value="1"/>
</dbReference>
<keyword evidence="1 2" id="KW-0663">Pyridoxal phosphate</keyword>
<evidence type="ECO:0000259" key="4">
    <source>
        <dbReference type="Pfam" id="PF01168"/>
    </source>
</evidence>
<feature type="domain" description="Alanine racemase N-terminal" evidence="4">
    <location>
        <begin position="60"/>
        <end position="245"/>
    </location>
</feature>
<evidence type="ECO:0000313" key="5">
    <source>
        <dbReference type="EMBL" id="GLQ12104.1"/>
    </source>
</evidence>
<dbReference type="RefSeq" id="WP_284393900.1">
    <property type="nucleotide sequence ID" value="NZ_BSNG01000003.1"/>
</dbReference>
<dbReference type="EMBL" id="BSNG01000003">
    <property type="protein sequence ID" value="GLQ12104.1"/>
    <property type="molecule type" value="Genomic_DNA"/>
</dbReference>
<comment type="function">
    <text evidence="2">Pyridoxal 5'-phosphate (PLP)-binding protein, which is involved in PLP homeostasis.</text>
</comment>
<dbReference type="PANTHER" id="PTHR10146">
    <property type="entry name" value="PROLINE SYNTHETASE CO-TRANSCRIBED BACTERIAL HOMOLOG PROTEIN"/>
    <property type="match status" value="1"/>
</dbReference>
<proteinExistence type="inferred from homology"/>
<dbReference type="Pfam" id="PF01168">
    <property type="entry name" value="Ala_racemase_N"/>
    <property type="match status" value="1"/>
</dbReference>
<gene>
    <name evidence="5" type="ORF">GCM10007913_40360</name>
</gene>
<evidence type="ECO:0000313" key="6">
    <source>
        <dbReference type="Proteomes" id="UP001161406"/>
    </source>
</evidence>
<reference evidence="5" key="1">
    <citation type="journal article" date="2014" name="Int. J. Syst. Evol. Microbiol.">
        <title>Complete genome of a new Firmicutes species belonging to the dominant human colonic microbiota ('Ruminococcus bicirculans') reveals two chromosomes and a selective capacity to utilize plant glucans.</title>
        <authorList>
            <consortium name="NISC Comparative Sequencing Program"/>
            <person name="Wegmann U."/>
            <person name="Louis P."/>
            <person name="Goesmann A."/>
            <person name="Henrissat B."/>
            <person name="Duncan S.H."/>
            <person name="Flint H.J."/>
        </authorList>
    </citation>
    <scope>NUCLEOTIDE SEQUENCE</scope>
    <source>
        <strain evidence="5">NBRC 103855</strain>
    </source>
</reference>
<comment type="caution">
    <text evidence="5">The sequence shown here is derived from an EMBL/GenBank/DDBJ whole genome shotgun (WGS) entry which is preliminary data.</text>
</comment>
<dbReference type="PANTHER" id="PTHR10146:SF14">
    <property type="entry name" value="PYRIDOXAL PHOSPHATE HOMEOSTASIS PROTEIN"/>
    <property type="match status" value="1"/>
</dbReference>
<sequence>MQNDDALAEEVQRFGPDPLSLLSRRINTVDDKIVFACQRSARPRNSVRMLIISKTVPSSILRRLYHAGYTEFGENKVQEALEKREELADLRVTWQMVGHLQKNKAKYIARFASEFHALDDLSLAAELQRRLDIEDRFLDIFVQVNTSGEASKYGLPPDRVPEFVRSLPEFPRLRPRGLMTLALHDTDMSKVRPCFRLLRELRDATAVIDPRVVELSMGMSGDFDVAIEEGATTIRIGQAIFGQRPTPDGFYWPREPNR</sequence>
<dbReference type="Gene3D" id="3.20.20.10">
    <property type="entry name" value="Alanine racemase"/>
    <property type="match status" value="1"/>
</dbReference>
<dbReference type="HAMAP" id="MF_02087">
    <property type="entry name" value="PLP_homeostasis"/>
    <property type="match status" value="1"/>
</dbReference>
<evidence type="ECO:0000256" key="1">
    <source>
        <dbReference type="ARBA" id="ARBA00022898"/>
    </source>
</evidence>
<keyword evidence="6" id="KW-1185">Reference proteome</keyword>
<protein>
    <recommendedName>
        <fullName evidence="2">Pyridoxal phosphate homeostasis protein</fullName>
        <shortName evidence="2">PLP homeostasis protein</shortName>
    </recommendedName>
</protein>
<evidence type="ECO:0000256" key="2">
    <source>
        <dbReference type="HAMAP-Rule" id="MF_02087"/>
    </source>
</evidence>
<dbReference type="InterPro" id="IPR011078">
    <property type="entry name" value="PyrdxlP_homeostasis"/>
</dbReference>
<evidence type="ECO:0000256" key="3">
    <source>
        <dbReference type="RuleBase" id="RU004514"/>
    </source>
</evidence>